<evidence type="ECO:0000313" key="7">
    <source>
        <dbReference type="Proteomes" id="UP000699462"/>
    </source>
</evidence>
<feature type="domain" description="LRRNT" evidence="4">
    <location>
        <begin position="327"/>
        <end position="359"/>
    </location>
</feature>
<dbReference type="SUPFAM" id="SSF52058">
    <property type="entry name" value="L domain-like"/>
    <property type="match status" value="1"/>
</dbReference>
<dbReference type="InterPro" id="IPR001611">
    <property type="entry name" value="Leu-rich_rpt"/>
</dbReference>
<dbReference type="Pfam" id="PF13855">
    <property type="entry name" value="LRR_8"/>
    <property type="match status" value="1"/>
</dbReference>
<dbReference type="SMART" id="SM00082">
    <property type="entry name" value="LRRCT"/>
    <property type="match status" value="1"/>
</dbReference>
<dbReference type="Gene3D" id="3.80.10.10">
    <property type="entry name" value="Ribonuclease Inhibitor"/>
    <property type="match status" value="3"/>
</dbReference>
<dbReference type="InterPro" id="IPR000372">
    <property type="entry name" value="LRRNT"/>
</dbReference>
<reference evidence="6 7" key="1">
    <citation type="submission" date="2019-07" db="EMBL/GenBank/DDBJ databases">
        <title>Annotation for the trematode Paragonimus westermani.</title>
        <authorList>
            <person name="Choi Y.-J."/>
        </authorList>
    </citation>
    <scope>NUCLEOTIDE SEQUENCE [LARGE SCALE GENOMIC DNA]</scope>
    <source>
        <strain evidence="6">180907_Pwestermani</strain>
    </source>
</reference>
<protein>
    <submittedName>
        <fullName evidence="6">Uncharacterized protein</fullName>
    </submittedName>
</protein>
<name>A0A8T0DKV6_9TREM</name>
<dbReference type="GO" id="GO:0005886">
    <property type="term" value="C:plasma membrane"/>
    <property type="evidence" value="ECO:0007669"/>
    <property type="project" value="TreeGrafter"/>
</dbReference>
<keyword evidence="3" id="KW-0677">Repeat</keyword>
<dbReference type="InterPro" id="IPR003591">
    <property type="entry name" value="Leu-rich_rpt_typical-subtyp"/>
</dbReference>
<feature type="domain" description="LRRCT" evidence="5">
    <location>
        <begin position="228"/>
        <end position="281"/>
    </location>
</feature>
<organism evidence="6 7">
    <name type="scientific">Paragonimus westermani</name>
    <dbReference type="NCBI Taxonomy" id="34504"/>
    <lineage>
        <taxon>Eukaryota</taxon>
        <taxon>Metazoa</taxon>
        <taxon>Spiralia</taxon>
        <taxon>Lophotrochozoa</taxon>
        <taxon>Platyhelminthes</taxon>
        <taxon>Trematoda</taxon>
        <taxon>Digenea</taxon>
        <taxon>Plagiorchiida</taxon>
        <taxon>Troglotremata</taxon>
        <taxon>Troglotrematidae</taxon>
        <taxon>Paragonimus</taxon>
    </lineage>
</organism>
<feature type="domain" description="LRRNT" evidence="4">
    <location>
        <begin position="18"/>
        <end position="76"/>
    </location>
</feature>
<feature type="non-terminal residue" evidence="6">
    <location>
        <position position="360"/>
    </location>
</feature>
<keyword evidence="7" id="KW-1185">Reference proteome</keyword>
<evidence type="ECO:0000313" key="6">
    <source>
        <dbReference type="EMBL" id="KAF8568463.1"/>
    </source>
</evidence>
<keyword evidence="1" id="KW-0433">Leucine-rich repeat</keyword>
<dbReference type="PANTHER" id="PTHR24369:SF213">
    <property type="entry name" value="INSULIN LIKE GROWTH FACTOR BINDING PROTEIN ACID LABILE SUBUNIT"/>
    <property type="match status" value="1"/>
</dbReference>
<dbReference type="SMART" id="SM00013">
    <property type="entry name" value="LRRNT"/>
    <property type="match status" value="2"/>
</dbReference>
<evidence type="ECO:0000259" key="4">
    <source>
        <dbReference type="SMART" id="SM00013"/>
    </source>
</evidence>
<evidence type="ECO:0000256" key="2">
    <source>
        <dbReference type="ARBA" id="ARBA00022729"/>
    </source>
</evidence>
<dbReference type="InterPro" id="IPR000483">
    <property type="entry name" value="Cys-rich_flank_reg_C"/>
</dbReference>
<evidence type="ECO:0000256" key="3">
    <source>
        <dbReference type="ARBA" id="ARBA00022737"/>
    </source>
</evidence>
<evidence type="ECO:0000259" key="5">
    <source>
        <dbReference type="SMART" id="SM00082"/>
    </source>
</evidence>
<dbReference type="PANTHER" id="PTHR24369">
    <property type="entry name" value="ANTIGEN BSP, PUTATIVE-RELATED"/>
    <property type="match status" value="1"/>
</dbReference>
<evidence type="ECO:0000256" key="1">
    <source>
        <dbReference type="ARBA" id="ARBA00022614"/>
    </source>
</evidence>
<dbReference type="InterPro" id="IPR050541">
    <property type="entry name" value="LRR_TM_domain-containing"/>
</dbReference>
<proteinExistence type="predicted"/>
<dbReference type="Pfam" id="PF01462">
    <property type="entry name" value="LRRNT"/>
    <property type="match status" value="1"/>
</dbReference>
<keyword evidence="2" id="KW-0732">Signal</keyword>
<dbReference type="EMBL" id="JTDF01002769">
    <property type="protein sequence ID" value="KAF8568463.1"/>
    <property type="molecule type" value="Genomic_DNA"/>
</dbReference>
<accession>A0A8T0DKV6</accession>
<dbReference type="SMART" id="SM00369">
    <property type="entry name" value="LRR_TYP"/>
    <property type="match status" value="4"/>
</dbReference>
<comment type="caution">
    <text evidence="6">The sequence shown here is derived from an EMBL/GenBank/DDBJ whole genome shotgun (WGS) entry which is preliminary data.</text>
</comment>
<gene>
    <name evidence="6" type="ORF">P879_00844</name>
</gene>
<dbReference type="AlphaFoldDB" id="A0A8T0DKV6"/>
<sequence>KANSPKTEESYCEAQEVQCPEGCRCTEITTTPVIQAKPKTAYHLDELGLISEGLSVDCSELKLRHLPDRLPSNTKELILDGNRIERIEPSSFAANKQLKKLHVLATDFPAAKTVPSTFSLATDFSCLDRVSFEQGQFPDCLTLSHLMLVHLRILSNNSLTSLDYRTLMGLNNLEILLLQHNQLTCLNSATFGQNQALKILMLNNNKIHCLSKGIFDRMHLESLSISANPLECDCHLSWLPDWLRDNVDRVIIGPSPPTCVQPEELAGTPLASLARYYFTCPKPDAECVSVGHSSRSTEMGDVGMQVCSSTSAACCAEAEVSVSEATKCPPGCTCESDGVYCSDMNLTEIPSQIPTETTQL</sequence>
<dbReference type="OrthoDB" id="5917255at2759"/>
<dbReference type="Proteomes" id="UP000699462">
    <property type="component" value="Unassembled WGS sequence"/>
</dbReference>
<dbReference type="InterPro" id="IPR032675">
    <property type="entry name" value="LRR_dom_sf"/>
</dbReference>